<dbReference type="InterPro" id="IPR008928">
    <property type="entry name" value="6-hairpin_glycosidase_sf"/>
</dbReference>
<dbReference type="AlphaFoldDB" id="X0T8J5"/>
<accession>X0T8J5</accession>
<dbReference type="PANTHER" id="PTHR31151:SF0">
    <property type="entry name" value="PROLINE-TRNA LIGASE (DUF1680)"/>
    <property type="match status" value="1"/>
</dbReference>
<name>X0T8J5_9ZZZZ</name>
<reference evidence="2" key="1">
    <citation type="journal article" date="2014" name="Front. Microbiol.">
        <title>High frequency of phylogenetically diverse reductive dehalogenase-homologous genes in deep subseafloor sedimentary metagenomes.</title>
        <authorList>
            <person name="Kawai M."/>
            <person name="Futagami T."/>
            <person name="Toyoda A."/>
            <person name="Takaki Y."/>
            <person name="Nishi S."/>
            <person name="Hori S."/>
            <person name="Arai W."/>
            <person name="Tsubouchi T."/>
            <person name="Morono Y."/>
            <person name="Uchiyama I."/>
            <person name="Ito T."/>
            <person name="Fujiyama A."/>
            <person name="Inagaki F."/>
            <person name="Takami H."/>
        </authorList>
    </citation>
    <scope>NUCLEOTIDE SEQUENCE</scope>
    <source>
        <strain evidence="2">Expedition CK06-06</strain>
    </source>
</reference>
<feature type="domain" description="Non-reducing end beta-L-arabinofuranosidase-like GH127 catalytic" evidence="1">
    <location>
        <begin position="1"/>
        <end position="199"/>
    </location>
</feature>
<feature type="non-terminal residue" evidence="2">
    <location>
        <position position="1"/>
    </location>
</feature>
<dbReference type="Pfam" id="PF07944">
    <property type="entry name" value="Beta-AFase-like_GH127_cat"/>
    <property type="match status" value="1"/>
</dbReference>
<organism evidence="2">
    <name type="scientific">marine sediment metagenome</name>
    <dbReference type="NCBI Taxonomy" id="412755"/>
    <lineage>
        <taxon>unclassified sequences</taxon>
        <taxon>metagenomes</taxon>
        <taxon>ecological metagenomes</taxon>
    </lineage>
</organism>
<sequence length="199" mass="22463">GLRDAYRLCGSDSALQVERKLADWFVGIHASLTDDQMQKIMVAEHGGINETLADLYADTGDKRYLRLSQRFHHKAILDPMARGEDILPGNHANTQIPKLVGLAARYELTGRASDRAAAEFFWDRVVNHHSYVTGGHCDHEHFGQPDRLNDRLSPATTETCNVYNMLKLTLHVFSWTADPAVADFFERALLNHMRATQHP</sequence>
<dbReference type="GO" id="GO:0005975">
    <property type="term" value="P:carbohydrate metabolic process"/>
    <property type="evidence" value="ECO:0007669"/>
    <property type="project" value="InterPro"/>
</dbReference>
<dbReference type="SUPFAM" id="SSF48208">
    <property type="entry name" value="Six-hairpin glycosidases"/>
    <property type="match status" value="1"/>
</dbReference>
<dbReference type="InterPro" id="IPR012878">
    <property type="entry name" value="Beta-AFase-like_GH127_cat"/>
</dbReference>
<dbReference type="EMBL" id="BARS01012724">
    <property type="protein sequence ID" value="GAF89514.1"/>
    <property type="molecule type" value="Genomic_DNA"/>
</dbReference>
<evidence type="ECO:0000259" key="1">
    <source>
        <dbReference type="Pfam" id="PF07944"/>
    </source>
</evidence>
<evidence type="ECO:0000313" key="2">
    <source>
        <dbReference type="EMBL" id="GAF89514.1"/>
    </source>
</evidence>
<dbReference type="PANTHER" id="PTHR31151">
    <property type="entry name" value="PROLINE-TRNA LIGASE (DUF1680)"/>
    <property type="match status" value="1"/>
</dbReference>
<feature type="non-terminal residue" evidence="2">
    <location>
        <position position="199"/>
    </location>
</feature>
<protein>
    <recommendedName>
        <fullName evidence="1">Non-reducing end beta-L-arabinofuranosidase-like GH127 catalytic domain-containing protein</fullName>
    </recommendedName>
</protein>
<gene>
    <name evidence="2" type="ORF">S01H1_22517</name>
</gene>
<proteinExistence type="predicted"/>
<comment type="caution">
    <text evidence="2">The sequence shown here is derived from an EMBL/GenBank/DDBJ whole genome shotgun (WGS) entry which is preliminary data.</text>
</comment>